<feature type="region of interest" description="Disordered" evidence="1">
    <location>
        <begin position="113"/>
        <end position="138"/>
    </location>
</feature>
<dbReference type="Proteomes" id="UP000663828">
    <property type="component" value="Unassembled WGS sequence"/>
</dbReference>
<protein>
    <submittedName>
        <fullName evidence="3">Uncharacterized protein</fullName>
    </submittedName>
</protein>
<dbReference type="EMBL" id="CAJNOR010002993">
    <property type="protein sequence ID" value="CAF1365379.1"/>
    <property type="molecule type" value="Genomic_DNA"/>
</dbReference>
<gene>
    <name evidence="3" type="ORF">XAT740_LOCUS32244</name>
</gene>
<keyword evidence="2" id="KW-0472">Membrane</keyword>
<keyword evidence="2" id="KW-0812">Transmembrane</keyword>
<feature type="region of interest" description="Disordered" evidence="1">
    <location>
        <begin position="41"/>
        <end position="61"/>
    </location>
</feature>
<sequence length="138" mass="15067">MASLFRNSQSIVSRFSYVYRTATTAAVNAARSTDGSNVAVRDVRSRSNVSDPIRPRPVSESTSIPLAGTALNTPGRLVFGLFLAISGYFIFNNYIVNPEFYKSLQISREASKVNSHAHSAGHDLGHKSDDGHGDKKRH</sequence>
<evidence type="ECO:0000313" key="4">
    <source>
        <dbReference type="Proteomes" id="UP000663828"/>
    </source>
</evidence>
<feature type="compositionally biased region" description="Basic and acidic residues" evidence="1">
    <location>
        <begin position="120"/>
        <end position="138"/>
    </location>
</feature>
<comment type="caution">
    <text evidence="3">The sequence shown here is derived from an EMBL/GenBank/DDBJ whole genome shotgun (WGS) entry which is preliminary data.</text>
</comment>
<dbReference type="AlphaFoldDB" id="A0A815IFX0"/>
<feature type="transmembrane region" description="Helical" evidence="2">
    <location>
        <begin position="77"/>
        <end position="96"/>
    </location>
</feature>
<reference evidence="3" key="1">
    <citation type="submission" date="2021-02" db="EMBL/GenBank/DDBJ databases">
        <authorList>
            <person name="Nowell W R."/>
        </authorList>
    </citation>
    <scope>NUCLEOTIDE SEQUENCE</scope>
</reference>
<keyword evidence="2" id="KW-1133">Transmembrane helix</keyword>
<accession>A0A815IFX0</accession>
<evidence type="ECO:0000256" key="2">
    <source>
        <dbReference type="SAM" id="Phobius"/>
    </source>
</evidence>
<evidence type="ECO:0000313" key="3">
    <source>
        <dbReference type="EMBL" id="CAF1365379.1"/>
    </source>
</evidence>
<proteinExistence type="predicted"/>
<evidence type="ECO:0000256" key="1">
    <source>
        <dbReference type="SAM" id="MobiDB-lite"/>
    </source>
</evidence>
<organism evidence="3 4">
    <name type="scientific">Adineta ricciae</name>
    <name type="common">Rotifer</name>
    <dbReference type="NCBI Taxonomy" id="249248"/>
    <lineage>
        <taxon>Eukaryota</taxon>
        <taxon>Metazoa</taxon>
        <taxon>Spiralia</taxon>
        <taxon>Gnathifera</taxon>
        <taxon>Rotifera</taxon>
        <taxon>Eurotatoria</taxon>
        <taxon>Bdelloidea</taxon>
        <taxon>Adinetida</taxon>
        <taxon>Adinetidae</taxon>
        <taxon>Adineta</taxon>
    </lineage>
</organism>
<keyword evidence="4" id="KW-1185">Reference proteome</keyword>
<name>A0A815IFX0_ADIRI</name>